<organism evidence="1 2">
    <name type="scientific">Dreissena polymorpha</name>
    <name type="common">Zebra mussel</name>
    <name type="synonym">Mytilus polymorpha</name>
    <dbReference type="NCBI Taxonomy" id="45954"/>
    <lineage>
        <taxon>Eukaryota</taxon>
        <taxon>Metazoa</taxon>
        <taxon>Spiralia</taxon>
        <taxon>Lophotrochozoa</taxon>
        <taxon>Mollusca</taxon>
        <taxon>Bivalvia</taxon>
        <taxon>Autobranchia</taxon>
        <taxon>Heteroconchia</taxon>
        <taxon>Euheterodonta</taxon>
        <taxon>Imparidentia</taxon>
        <taxon>Neoheterodontei</taxon>
        <taxon>Myida</taxon>
        <taxon>Dreissenoidea</taxon>
        <taxon>Dreissenidae</taxon>
        <taxon>Dreissena</taxon>
    </lineage>
</organism>
<dbReference type="AlphaFoldDB" id="A0A9D4H9P9"/>
<protein>
    <recommendedName>
        <fullName evidence="3">C3H1-type domain-containing protein</fullName>
    </recommendedName>
</protein>
<sequence>MTYKTNVRDLAQKRPGLAFYVCDQQFRMVRENGFHPWDSLHLDYWLLVSTKAPTTSPFPSAQSGGNNFRFPRQPFHATNYSSNQSYKPNKFHMSTCWTFNMQSECMNNACPHKHICGYCKCDHPATRCSFSSIEQVRATNRSQTPKVNTTNKLVR</sequence>
<evidence type="ECO:0000313" key="1">
    <source>
        <dbReference type="EMBL" id="KAH3830832.1"/>
    </source>
</evidence>
<gene>
    <name evidence="1" type="ORF">DPMN_104087</name>
</gene>
<evidence type="ECO:0000313" key="2">
    <source>
        <dbReference type="Proteomes" id="UP000828390"/>
    </source>
</evidence>
<accession>A0A9D4H9P9</accession>
<reference evidence="1" key="1">
    <citation type="journal article" date="2019" name="bioRxiv">
        <title>The Genome of the Zebra Mussel, Dreissena polymorpha: A Resource for Invasive Species Research.</title>
        <authorList>
            <person name="McCartney M.A."/>
            <person name="Auch B."/>
            <person name="Kono T."/>
            <person name="Mallez S."/>
            <person name="Zhang Y."/>
            <person name="Obille A."/>
            <person name="Becker A."/>
            <person name="Abrahante J.E."/>
            <person name="Garbe J."/>
            <person name="Badalamenti J.P."/>
            <person name="Herman A."/>
            <person name="Mangelson H."/>
            <person name="Liachko I."/>
            <person name="Sullivan S."/>
            <person name="Sone E.D."/>
            <person name="Koren S."/>
            <person name="Silverstein K.A.T."/>
            <person name="Beckman K.B."/>
            <person name="Gohl D.M."/>
        </authorList>
    </citation>
    <scope>NUCLEOTIDE SEQUENCE</scope>
    <source>
        <strain evidence="1">Duluth1</strain>
        <tissue evidence="1">Whole animal</tissue>
    </source>
</reference>
<reference evidence="1" key="2">
    <citation type="submission" date="2020-11" db="EMBL/GenBank/DDBJ databases">
        <authorList>
            <person name="McCartney M.A."/>
            <person name="Auch B."/>
            <person name="Kono T."/>
            <person name="Mallez S."/>
            <person name="Becker A."/>
            <person name="Gohl D.M."/>
            <person name="Silverstein K.A.T."/>
            <person name="Koren S."/>
            <person name="Bechman K.B."/>
            <person name="Herman A."/>
            <person name="Abrahante J.E."/>
            <person name="Garbe J."/>
        </authorList>
    </citation>
    <scope>NUCLEOTIDE SEQUENCE</scope>
    <source>
        <strain evidence="1">Duluth1</strain>
        <tissue evidence="1">Whole animal</tissue>
    </source>
</reference>
<dbReference type="EMBL" id="JAIWYP010000004">
    <property type="protein sequence ID" value="KAH3830832.1"/>
    <property type="molecule type" value="Genomic_DNA"/>
</dbReference>
<comment type="caution">
    <text evidence="1">The sequence shown here is derived from an EMBL/GenBank/DDBJ whole genome shotgun (WGS) entry which is preliminary data.</text>
</comment>
<name>A0A9D4H9P9_DREPO</name>
<dbReference type="Proteomes" id="UP000828390">
    <property type="component" value="Unassembled WGS sequence"/>
</dbReference>
<proteinExistence type="predicted"/>
<keyword evidence="2" id="KW-1185">Reference proteome</keyword>
<evidence type="ECO:0008006" key="3">
    <source>
        <dbReference type="Google" id="ProtNLM"/>
    </source>
</evidence>